<evidence type="ECO:0000256" key="4">
    <source>
        <dbReference type="ARBA" id="ARBA00022692"/>
    </source>
</evidence>
<sequence>MNTGDDNFICEWIHWKRGFDLCIQNAPEAEITTHVWPNSNFFWQLVRWQKSSIQSYRRKLFHSPGIETMWPKHPYTTRKMFERLLRPFYMWLYFLTWAYTLGNYPILGLAFLAYFACGWHISYRAFVKQYPYCRRKVWAAWLMDYCYAIVDVYAWLTLNQEGWLTRDDKPSADLKKS</sequence>
<dbReference type="GeneID" id="70131908"/>
<comment type="caution">
    <text evidence="9">The sequence shown here is derived from an EMBL/GenBank/DDBJ whole genome shotgun (WGS) entry which is preliminary data.</text>
</comment>
<reference evidence="9" key="1">
    <citation type="journal article" date="2021" name="Nat. Commun.">
        <title>Genetic determinants of endophytism in the Arabidopsis root mycobiome.</title>
        <authorList>
            <person name="Mesny F."/>
            <person name="Miyauchi S."/>
            <person name="Thiergart T."/>
            <person name="Pickel B."/>
            <person name="Atanasova L."/>
            <person name="Karlsson M."/>
            <person name="Huettel B."/>
            <person name="Barry K.W."/>
            <person name="Haridas S."/>
            <person name="Chen C."/>
            <person name="Bauer D."/>
            <person name="Andreopoulos W."/>
            <person name="Pangilinan J."/>
            <person name="LaButti K."/>
            <person name="Riley R."/>
            <person name="Lipzen A."/>
            <person name="Clum A."/>
            <person name="Drula E."/>
            <person name="Henrissat B."/>
            <person name="Kohler A."/>
            <person name="Grigoriev I.V."/>
            <person name="Martin F.M."/>
            <person name="Hacquard S."/>
        </authorList>
    </citation>
    <scope>NUCLEOTIDE SEQUENCE</scope>
    <source>
        <strain evidence="9">MPI-SDFR-AT-0073</strain>
    </source>
</reference>
<keyword evidence="10" id="KW-1185">Reference proteome</keyword>
<name>A0A9P8ZWF2_9PEZI</name>
<evidence type="ECO:0000256" key="7">
    <source>
        <dbReference type="ARBA" id="ARBA00023180"/>
    </source>
</evidence>
<evidence type="ECO:0000256" key="1">
    <source>
        <dbReference type="ARBA" id="ARBA00004370"/>
    </source>
</evidence>
<accession>A0A9P8ZWF2</accession>
<evidence type="ECO:0000256" key="3">
    <source>
        <dbReference type="ARBA" id="ARBA00022679"/>
    </source>
</evidence>
<dbReference type="GO" id="GO:0016020">
    <property type="term" value="C:membrane"/>
    <property type="evidence" value="ECO:0007669"/>
    <property type="project" value="UniProtKB-SubCell"/>
</dbReference>
<organism evidence="9 10">
    <name type="scientific">Truncatella angustata</name>
    <dbReference type="NCBI Taxonomy" id="152316"/>
    <lineage>
        <taxon>Eukaryota</taxon>
        <taxon>Fungi</taxon>
        <taxon>Dikarya</taxon>
        <taxon>Ascomycota</taxon>
        <taxon>Pezizomycotina</taxon>
        <taxon>Sordariomycetes</taxon>
        <taxon>Xylariomycetidae</taxon>
        <taxon>Amphisphaeriales</taxon>
        <taxon>Sporocadaceae</taxon>
        <taxon>Truncatella</taxon>
    </lineage>
</organism>
<keyword evidence="3" id="KW-0808">Transferase</keyword>
<dbReference type="InterPro" id="IPR052427">
    <property type="entry name" value="Glycosyltrans_GT2/GT47"/>
</dbReference>
<evidence type="ECO:0000256" key="6">
    <source>
        <dbReference type="ARBA" id="ARBA00023136"/>
    </source>
</evidence>
<gene>
    <name evidence="9" type="ORF">BKA67DRAFT_568239</name>
</gene>
<keyword evidence="6 8" id="KW-0472">Membrane</keyword>
<evidence type="ECO:0000256" key="2">
    <source>
        <dbReference type="ARBA" id="ARBA00022676"/>
    </source>
</evidence>
<dbReference type="OrthoDB" id="2849215at2759"/>
<keyword evidence="4 8" id="KW-0812">Transmembrane</keyword>
<dbReference type="GO" id="GO:0016757">
    <property type="term" value="F:glycosyltransferase activity"/>
    <property type="evidence" value="ECO:0007669"/>
    <property type="project" value="UniProtKB-KW"/>
</dbReference>
<dbReference type="Proteomes" id="UP000758603">
    <property type="component" value="Unassembled WGS sequence"/>
</dbReference>
<proteinExistence type="predicted"/>
<protein>
    <submittedName>
        <fullName evidence="9">Uncharacterized protein</fullName>
    </submittedName>
</protein>
<comment type="subcellular location">
    <subcellularLocation>
        <location evidence="1">Membrane</location>
    </subcellularLocation>
</comment>
<keyword evidence="7" id="KW-0325">Glycoprotein</keyword>
<dbReference type="RefSeq" id="XP_045957258.1">
    <property type="nucleotide sequence ID" value="XM_046103016.1"/>
</dbReference>
<dbReference type="EMBL" id="JAGPXC010000005">
    <property type="protein sequence ID" value="KAH6652981.1"/>
    <property type="molecule type" value="Genomic_DNA"/>
</dbReference>
<evidence type="ECO:0000313" key="10">
    <source>
        <dbReference type="Proteomes" id="UP000758603"/>
    </source>
</evidence>
<keyword evidence="2" id="KW-0328">Glycosyltransferase</keyword>
<dbReference type="PANTHER" id="PTHR47844">
    <property type="entry name" value="SYNTHASE CPS1, PUTATIVE (AFU_ORTHOLOGUE AFUA_7G02500)-RELATED"/>
    <property type="match status" value="1"/>
</dbReference>
<keyword evidence="5 8" id="KW-1133">Transmembrane helix</keyword>
<evidence type="ECO:0000256" key="8">
    <source>
        <dbReference type="SAM" id="Phobius"/>
    </source>
</evidence>
<evidence type="ECO:0000256" key="5">
    <source>
        <dbReference type="ARBA" id="ARBA00022989"/>
    </source>
</evidence>
<feature type="transmembrane region" description="Helical" evidence="8">
    <location>
        <begin position="138"/>
        <end position="156"/>
    </location>
</feature>
<dbReference type="PANTHER" id="PTHR47844:SF1">
    <property type="entry name" value="EXOSTOSIN-LIKE 2"/>
    <property type="match status" value="1"/>
</dbReference>
<dbReference type="AlphaFoldDB" id="A0A9P8ZWF2"/>
<evidence type="ECO:0000313" key="9">
    <source>
        <dbReference type="EMBL" id="KAH6652981.1"/>
    </source>
</evidence>